<evidence type="ECO:0000256" key="1">
    <source>
        <dbReference type="SAM" id="MobiDB-lite"/>
    </source>
</evidence>
<keyword evidence="3" id="KW-1185">Reference proteome</keyword>
<evidence type="ECO:0008006" key="4">
    <source>
        <dbReference type="Google" id="ProtNLM"/>
    </source>
</evidence>
<feature type="compositionally biased region" description="Acidic residues" evidence="1">
    <location>
        <begin position="49"/>
        <end position="72"/>
    </location>
</feature>
<comment type="caution">
    <text evidence="2">The sequence shown here is derived from an EMBL/GenBank/DDBJ whole genome shotgun (WGS) entry which is preliminary data.</text>
</comment>
<feature type="region of interest" description="Disordered" evidence="1">
    <location>
        <begin position="32"/>
        <end position="86"/>
    </location>
</feature>
<dbReference type="EMBL" id="BAABLM010000005">
    <property type="protein sequence ID" value="GAA4679228.1"/>
    <property type="molecule type" value="Genomic_DNA"/>
</dbReference>
<sequence length="86" mass="9773">MGRGRQKAKHTKVARELKYFSPDTNYGALEKELSTHTEGDQYVDKWATDDETEDEFTDTYGDSEGDDDDETDAPTAWVESDHHKSA</sequence>
<gene>
    <name evidence="2" type="ORF">GCM10025780_25320</name>
</gene>
<organism evidence="2 3">
    <name type="scientific">Frondihabitans cladoniiphilus</name>
    <dbReference type="NCBI Taxonomy" id="715785"/>
    <lineage>
        <taxon>Bacteria</taxon>
        <taxon>Bacillati</taxon>
        <taxon>Actinomycetota</taxon>
        <taxon>Actinomycetes</taxon>
        <taxon>Micrococcales</taxon>
        <taxon>Microbacteriaceae</taxon>
        <taxon>Frondihabitans</taxon>
    </lineage>
</organism>
<dbReference type="RefSeq" id="WP_345376263.1">
    <property type="nucleotide sequence ID" value="NZ_BAABLM010000005.1"/>
</dbReference>
<dbReference type="Proteomes" id="UP001501295">
    <property type="component" value="Unassembled WGS sequence"/>
</dbReference>
<feature type="compositionally biased region" description="Basic and acidic residues" evidence="1">
    <location>
        <begin position="32"/>
        <end position="48"/>
    </location>
</feature>
<reference evidence="3" key="1">
    <citation type="journal article" date="2019" name="Int. J. Syst. Evol. Microbiol.">
        <title>The Global Catalogue of Microorganisms (GCM) 10K type strain sequencing project: providing services to taxonomists for standard genome sequencing and annotation.</title>
        <authorList>
            <consortium name="The Broad Institute Genomics Platform"/>
            <consortium name="The Broad Institute Genome Sequencing Center for Infectious Disease"/>
            <person name="Wu L."/>
            <person name="Ma J."/>
        </authorList>
    </citation>
    <scope>NUCLEOTIDE SEQUENCE [LARGE SCALE GENOMIC DNA]</scope>
    <source>
        <strain evidence="3">JCM 18956</strain>
    </source>
</reference>
<protein>
    <recommendedName>
        <fullName evidence="4">DUF3073 family protein</fullName>
    </recommendedName>
</protein>
<evidence type="ECO:0000313" key="3">
    <source>
        <dbReference type="Proteomes" id="UP001501295"/>
    </source>
</evidence>
<name>A0ABP8W5I1_9MICO</name>
<proteinExistence type="predicted"/>
<accession>A0ABP8W5I1</accession>
<evidence type="ECO:0000313" key="2">
    <source>
        <dbReference type="EMBL" id="GAA4679228.1"/>
    </source>
</evidence>
<dbReference type="InterPro" id="IPR021426">
    <property type="entry name" value="DUF3073"/>
</dbReference>
<dbReference type="Pfam" id="PF11273">
    <property type="entry name" value="DUF3073"/>
    <property type="match status" value="1"/>
</dbReference>